<keyword evidence="2 7" id="KW-0436">Ligase</keyword>
<reference evidence="7 8" key="1">
    <citation type="submission" date="2016-07" db="EMBL/GenBank/DDBJ databases">
        <title>Draft genome sequence of Methyloligella halotolerans C2T (VKM B-2706T=CCUG 61687T=DSM 25045T), a halotolerant polyhydroxybutyrate accumulating methylotroph.</title>
        <authorList>
            <person name="Vasilenko O.V."/>
            <person name="Doronina N.V."/>
            <person name="Poroshina M.N."/>
            <person name="Tarlachkov S.V."/>
            <person name="Trotsenko Y.A."/>
        </authorList>
    </citation>
    <scope>NUCLEOTIDE SEQUENCE [LARGE SCALE GENOMIC DNA]</scope>
    <source>
        <strain evidence="7 8">VKM B-2706</strain>
    </source>
</reference>
<dbReference type="Pfam" id="PF23024">
    <property type="entry name" value="AMP-dom_DIP2-like"/>
    <property type="match status" value="1"/>
</dbReference>
<protein>
    <submittedName>
        <fullName evidence="7">Putative fatty-acid--CoA ligase fadD21</fullName>
        <ecNumber evidence="7">6.2.1.-</ecNumber>
    </submittedName>
</protein>
<dbReference type="Gene3D" id="3.40.50.12780">
    <property type="entry name" value="N-terminal domain of ligase-like"/>
    <property type="match status" value="1"/>
</dbReference>
<dbReference type="InterPro" id="IPR040097">
    <property type="entry name" value="FAAL/FAAC"/>
</dbReference>
<dbReference type="InterPro" id="IPR025110">
    <property type="entry name" value="AMP-bd_C"/>
</dbReference>
<sequence>MFQKSQLTRPETLSILGELPVHGSLALRAWLHPDKRLYTFLNEQGEETDTLTYLETWQRARAVADALKERYEPGERIMLFFPQGLDFIVSFLGCFMAGMAAVPINLPSRRRIDRCVKIIRDSGAICAIAPQKVIENADGAFDGTAAEDLEWICAEDIGRSDGLPETEDCEWHSDGGRLAFLQYTSGSTSDPKGVMVTQGNLTVNLRLMRDTWQLTEETDMVFWQPHHHDMGLIMGQLLPIVLGNHSVLMGPNTVVRQPSIWLQAISRYRAAFAGGPNFIYDIAVERYSADKLEGVDLSCWKLAPNGADVVRATTLDRFAKLHAKHGFDIETFQPCYGLAEATLVVTAGPIRRLPSRATVDSNELKTNRQIRSPSHPRNALELVGCGEPAFPFEIAIVDPDTHARRGHDALGEIWLHCDSVAAGYWKNPEATEATFGAMIDGEPGKTYLRTGDMGFIHADDLQLYICGRLKDVIIWDGRNLHPEDIEYTIAESTPALSHQSAAVFGYHDAEQRQRIVAAVEVDRSFRRSTPQEFKDMKNLIRRCVSEEHGVPLSEIVFLPPNALRKTTSGKVQRGLMRQLFLSGDLELLGSEPVAA</sequence>
<dbReference type="EC" id="6.2.1.-" evidence="7"/>
<dbReference type="CDD" id="cd05931">
    <property type="entry name" value="FAAL"/>
    <property type="match status" value="1"/>
</dbReference>
<dbReference type="GO" id="GO:0006633">
    <property type="term" value="P:fatty acid biosynthetic process"/>
    <property type="evidence" value="ECO:0007669"/>
    <property type="project" value="TreeGrafter"/>
</dbReference>
<dbReference type="STRING" id="1177755.A7A08_01410"/>
<evidence type="ECO:0000256" key="4">
    <source>
        <dbReference type="ARBA" id="ARBA00023098"/>
    </source>
</evidence>
<feature type="domain" description="AMP-dependent synthetase/ligase" evidence="5">
    <location>
        <begin position="32"/>
        <end position="425"/>
    </location>
</feature>
<dbReference type="OrthoDB" id="9803968at2"/>
<dbReference type="PATRIC" id="fig|1177755.3.peg.1412"/>
<dbReference type="PANTHER" id="PTHR22754:SF32">
    <property type="entry name" value="DISCO-INTERACTING PROTEIN 2"/>
    <property type="match status" value="1"/>
</dbReference>
<dbReference type="Gene3D" id="3.30.300.30">
    <property type="match status" value="1"/>
</dbReference>
<proteinExistence type="inferred from homology"/>
<feature type="domain" description="AMP-binding enzyme C-terminal" evidence="6">
    <location>
        <begin position="471"/>
        <end position="587"/>
    </location>
</feature>
<evidence type="ECO:0000256" key="3">
    <source>
        <dbReference type="ARBA" id="ARBA00022832"/>
    </source>
</evidence>
<gene>
    <name evidence="7" type="ORF">A7A08_01410</name>
</gene>
<dbReference type="GO" id="GO:0005886">
    <property type="term" value="C:plasma membrane"/>
    <property type="evidence" value="ECO:0007669"/>
    <property type="project" value="TreeGrafter"/>
</dbReference>
<evidence type="ECO:0000313" key="8">
    <source>
        <dbReference type="Proteomes" id="UP000095087"/>
    </source>
</evidence>
<evidence type="ECO:0000259" key="5">
    <source>
        <dbReference type="Pfam" id="PF00501"/>
    </source>
</evidence>
<dbReference type="SUPFAM" id="SSF56801">
    <property type="entry name" value="Acetyl-CoA synthetase-like"/>
    <property type="match status" value="1"/>
</dbReference>
<dbReference type="Pfam" id="PF00501">
    <property type="entry name" value="AMP-binding"/>
    <property type="match status" value="1"/>
</dbReference>
<dbReference type="EMBL" id="MASI01000003">
    <property type="protein sequence ID" value="ODA67378.1"/>
    <property type="molecule type" value="Genomic_DNA"/>
</dbReference>
<keyword evidence="8" id="KW-1185">Reference proteome</keyword>
<organism evidence="7 8">
    <name type="scientific">Methyloligella halotolerans</name>
    <dbReference type="NCBI Taxonomy" id="1177755"/>
    <lineage>
        <taxon>Bacteria</taxon>
        <taxon>Pseudomonadati</taxon>
        <taxon>Pseudomonadota</taxon>
        <taxon>Alphaproteobacteria</taxon>
        <taxon>Hyphomicrobiales</taxon>
        <taxon>Hyphomicrobiaceae</taxon>
        <taxon>Methyloligella</taxon>
    </lineage>
</organism>
<evidence type="ECO:0000259" key="6">
    <source>
        <dbReference type="Pfam" id="PF23024"/>
    </source>
</evidence>
<dbReference type="InterPro" id="IPR042099">
    <property type="entry name" value="ANL_N_sf"/>
</dbReference>
<dbReference type="PROSITE" id="PS00455">
    <property type="entry name" value="AMP_BINDING"/>
    <property type="match status" value="1"/>
</dbReference>
<dbReference type="InterPro" id="IPR020845">
    <property type="entry name" value="AMP-binding_CS"/>
</dbReference>
<dbReference type="GO" id="GO:0070566">
    <property type="term" value="F:adenylyltransferase activity"/>
    <property type="evidence" value="ECO:0007669"/>
    <property type="project" value="TreeGrafter"/>
</dbReference>
<dbReference type="RefSeq" id="WP_069094752.1">
    <property type="nucleotide sequence ID" value="NZ_MASI01000003.1"/>
</dbReference>
<dbReference type="PANTHER" id="PTHR22754">
    <property type="entry name" value="DISCO-INTERACTING PROTEIN 2 DIP2 -RELATED"/>
    <property type="match status" value="1"/>
</dbReference>
<keyword evidence="3" id="KW-0276">Fatty acid metabolism</keyword>
<dbReference type="InterPro" id="IPR045851">
    <property type="entry name" value="AMP-bd_C_sf"/>
</dbReference>
<dbReference type="FunFam" id="3.40.50.12780:FF:000013">
    <property type="entry name" value="Long-chain-fatty-acid--AMP ligase FadD32"/>
    <property type="match status" value="1"/>
</dbReference>
<evidence type="ECO:0000256" key="2">
    <source>
        <dbReference type="ARBA" id="ARBA00022598"/>
    </source>
</evidence>
<evidence type="ECO:0000256" key="1">
    <source>
        <dbReference type="ARBA" id="ARBA00006432"/>
    </source>
</evidence>
<dbReference type="Proteomes" id="UP000095087">
    <property type="component" value="Unassembled WGS sequence"/>
</dbReference>
<comment type="caution">
    <text evidence="7">The sequence shown here is derived from an EMBL/GenBank/DDBJ whole genome shotgun (WGS) entry which is preliminary data.</text>
</comment>
<evidence type="ECO:0000313" key="7">
    <source>
        <dbReference type="EMBL" id="ODA67378.1"/>
    </source>
</evidence>
<accession>A0A1E2RZ48</accession>
<name>A0A1E2RZ48_9HYPH</name>
<dbReference type="InterPro" id="IPR000873">
    <property type="entry name" value="AMP-dep_synth/lig_dom"/>
</dbReference>
<dbReference type="GO" id="GO:0016874">
    <property type="term" value="F:ligase activity"/>
    <property type="evidence" value="ECO:0007669"/>
    <property type="project" value="UniProtKB-KW"/>
</dbReference>
<dbReference type="AlphaFoldDB" id="A0A1E2RZ48"/>
<comment type="similarity">
    <text evidence="1">Belongs to the ATP-dependent AMP-binding enzyme family.</text>
</comment>
<dbReference type="GO" id="GO:0071766">
    <property type="term" value="P:Actinobacterium-type cell wall biogenesis"/>
    <property type="evidence" value="ECO:0007669"/>
    <property type="project" value="UniProtKB-ARBA"/>
</dbReference>
<keyword evidence="4" id="KW-0443">Lipid metabolism</keyword>